<evidence type="ECO:0000256" key="1">
    <source>
        <dbReference type="SAM" id="MobiDB-lite"/>
    </source>
</evidence>
<feature type="compositionally biased region" description="Basic residues" evidence="1">
    <location>
        <begin position="91"/>
        <end position="104"/>
    </location>
</feature>
<comment type="caution">
    <text evidence="2">The sequence shown here is derived from an EMBL/GenBank/DDBJ whole genome shotgun (WGS) entry which is preliminary data.</text>
</comment>
<reference evidence="2 3" key="1">
    <citation type="submission" date="2021-07" db="EMBL/GenBank/DDBJ databases">
        <title>The Aristolochia fimbriata genome: insights into angiosperm evolution, floral development and chemical biosynthesis.</title>
        <authorList>
            <person name="Jiao Y."/>
        </authorList>
    </citation>
    <scope>NUCLEOTIDE SEQUENCE [LARGE SCALE GENOMIC DNA]</scope>
    <source>
        <strain evidence="2">IBCAS-2021</strain>
        <tissue evidence="2">Leaf</tissue>
    </source>
</reference>
<feature type="compositionally biased region" description="Polar residues" evidence="1">
    <location>
        <begin position="68"/>
        <end position="81"/>
    </location>
</feature>
<protein>
    <submittedName>
        <fullName evidence="2">Uncharacterized protein</fullName>
    </submittedName>
</protein>
<sequence length="176" mass="18814">MAGEQSPQSSTTATVSLFAQPRVNGLGPDFEQFTQTRTGRVEPISFDTLTTLLLTQERRLQLQEKLQSADSLTRPTLNVASRGTCAGGGRGNHRRNSRGYKHNNGHNTGRSSDRGDSSNHPLSQICKKGGTPYNVIISSISATSLLLSLKLISPSLIISVMLPVSQYGQASTSGAD</sequence>
<dbReference type="EMBL" id="JAINDJ010000002">
    <property type="protein sequence ID" value="KAG9458185.1"/>
    <property type="molecule type" value="Genomic_DNA"/>
</dbReference>
<name>A0AAV7FDB9_ARIFI</name>
<dbReference type="AlphaFoldDB" id="A0AAV7FDB9"/>
<evidence type="ECO:0000313" key="3">
    <source>
        <dbReference type="Proteomes" id="UP000825729"/>
    </source>
</evidence>
<accession>A0AAV7FDB9</accession>
<keyword evidence="3" id="KW-1185">Reference proteome</keyword>
<proteinExistence type="predicted"/>
<feature type="region of interest" description="Disordered" evidence="1">
    <location>
        <begin position="66"/>
        <end position="125"/>
    </location>
</feature>
<organism evidence="2 3">
    <name type="scientific">Aristolochia fimbriata</name>
    <name type="common">White veined hardy Dutchman's pipe vine</name>
    <dbReference type="NCBI Taxonomy" id="158543"/>
    <lineage>
        <taxon>Eukaryota</taxon>
        <taxon>Viridiplantae</taxon>
        <taxon>Streptophyta</taxon>
        <taxon>Embryophyta</taxon>
        <taxon>Tracheophyta</taxon>
        <taxon>Spermatophyta</taxon>
        <taxon>Magnoliopsida</taxon>
        <taxon>Magnoliidae</taxon>
        <taxon>Piperales</taxon>
        <taxon>Aristolochiaceae</taxon>
        <taxon>Aristolochia</taxon>
    </lineage>
</organism>
<gene>
    <name evidence="2" type="ORF">H6P81_002693</name>
</gene>
<evidence type="ECO:0000313" key="2">
    <source>
        <dbReference type="EMBL" id="KAG9458185.1"/>
    </source>
</evidence>
<dbReference type="Proteomes" id="UP000825729">
    <property type="component" value="Unassembled WGS sequence"/>
</dbReference>